<dbReference type="EMBL" id="KL197714">
    <property type="protein sequence ID" value="KDQ60292.1"/>
    <property type="molecule type" value="Genomic_DNA"/>
</dbReference>
<reference evidence="2" key="1">
    <citation type="journal article" date="2014" name="Proc. Natl. Acad. Sci. U.S.A.">
        <title>Extensive sampling of basidiomycete genomes demonstrates inadequacy of the white-rot/brown-rot paradigm for wood decay fungi.</title>
        <authorList>
            <person name="Riley R."/>
            <person name="Salamov A.A."/>
            <person name="Brown D.W."/>
            <person name="Nagy L.G."/>
            <person name="Floudas D."/>
            <person name="Held B.W."/>
            <person name="Levasseur A."/>
            <person name="Lombard V."/>
            <person name="Morin E."/>
            <person name="Otillar R."/>
            <person name="Lindquist E.A."/>
            <person name="Sun H."/>
            <person name="LaButti K.M."/>
            <person name="Schmutz J."/>
            <person name="Jabbour D."/>
            <person name="Luo H."/>
            <person name="Baker S.E."/>
            <person name="Pisabarro A.G."/>
            <person name="Walton J.D."/>
            <person name="Blanchette R.A."/>
            <person name="Henrissat B."/>
            <person name="Martin F."/>
            <person name="Cullen D."/>
            <person name="Hibbett D.S."/>
            <person name="Grigoriev I.V."/>
        </authorList>
    </citation>
    <scope>NUCLEOTIDE SEQUENCE [LARGE SCALE GENOMIC DNA]</scope>
    <source>
        <strain evidence="2">MUCL 33604</strain>
    </source>
</reference>
<dbReference type="InParanoid" id="A0A067Q9U7"/>
<dbReference type="OrthoDB" id="2723779at2759"/>
<proteinExistence type="predicted"/>
<dbReference type="STRING" id="933084.A0A067Q9U7"/>
<feature type="non-terminal residue" evidence="1">
    <location>
        <position position="98"/>
    </location>
</feature>
<keyword evidence="2" id="KW-1185">Reference proteome</keyword>
<dbReference type="HOGENOM" id="CLU_150412_0_0_1"/>
<organism evidence="1 2">
    <name type="scientific">Jaapia argillacea MUCL 33604</name>
    <dbReference type="NCBI Taxonomy" id="933084"/>
    <lineage>
        <taxon>Eukaryota</taxon>
        <taxon>Fungi</taxon>
        <taxon>Dikarya</taxon>
        <taxon>Basidiomycota</taxon>
        <taxon>Agaricomycotina</taxon>
        <taxon>Agaricomycetes</taxon>
        <taxon>Agaricomycetidae</taxon>
        <taxon>Jaapiales</taxon>
        <taxon>Jaapiaceae</taxon>
        <taxon>Jaapia</taxon>
    </lineage>
</organism>
<evidence type="ECO:0000313" key="2">
    <source>
        <dbReference type="Proteomes" id="UP000027265"/>
    </source>
</evidence>
<accession>A0A067Q9U7</accession>
<name>A0A067Q9U7_9AGAM</name>
<protein>
    <submittedName>
        <fullName evidence="1">Uncharacterized protein</fullName>
    </submittedName>
</protein>
<dbReference type="AlphaFoldDB" id="A0A067Q9U7"/>
<feature type="non-terminal residue" evidence="1">
    <location>
        <position position="1"/>
    </location>
</feature>
<sequence length="98" mass="11593">DFEPDDQWKHSLRREIEANLGTMVADAKQELEDKLRAAPVDEDTRERLTRDHMQTMATIRRIAEEQFQAALERERQERLWASGQLAEGEWSEALKREQ</sequence>
<dbReference type="Proteomes" id="UP000027265">
    <property type="component" value="Unassembled WGS sequence"/>
</dbReference>
<gene>
    <name evidence="1" type="ORF">JAAARDRAFT_86845</name>
</gene>
<evidence type="ECO:0000313" key="1">
    <source>
        <dbReference type="EMBL" id="KDQ60292.1"/>
    </source>
</evidence>